<sequence>MDTSLQKYPISQDLRVWLLRKLWEQCAPTAEALNLDMSPYLDYYSIRCQRFSRDGGIHICVKSHETIIDIITQVLSDATRHNVCSILGMRLGDGNMERANSTIDLCGSLILMAEIGVHKFGYSESNPLTWSGQQTLRQAVEQHFQPEKELQPDNPRLGTLFTARNLVCVGGMKICWTTNIVDHLRLSDDDQTVFIFHHAMFLRYQRGLATSPFPDGFTDETLRTLALLFPQNDRKSHRWVRGQLAGHTLDPSILRCGSLRAQNRRFEHFSFWHDRLIILKQAFDESSPRGLRQWWEDRRNSVQWYTFWVAILVFIMTLFFGLVQSVEGALQVYLSFQALKEDARAT</sequence>
<dbReference type="EMBL" id="JAGIZQ010000005">
    <property type="protein sequence ID" value="KAH6628091.1"/>
    <property type="molecule type" value="Genomic_DNA"/>
</dbReference>
<comment type="caution">
    <text evidence="1">The sequence shown here is derived from an EMBL/GenBank/DDBJ whole genome shotgun (WGS) entry which is preliminary data.</text>
</comment>
<accession>A0ACB7P4G3</accession>
<proteinExistence type="predicted"/>
<organism evidence="1 2">
    <name type="scientific">Chaetomium tenue</name>
    <dbReference type="NCBI Taxonomy" id="1854479"/>
    <lineage>
        <taxon>Eukaryota</taxon>
        <taxon>Fungi</taxon>
        <taxon>Dikarya</taxon>
        <taxon>Ascomycota</taxon>
        <taxon>Pezizomycotina</taxon>
        <taxon>Sordariomycetes</taxon>
        <taxon>Sordariomycetidae</taxon>
        <taxon>Sordariales</taxon>
        <taxon>Chaetomiaceae</taxon>
        <taxon>Chaetomium</taxon>
    </lineage>
</organism>
<keyword evidence="2" id="KW-1185">Reference proteome</keyword>
<protein>
    <submittedName>
        <fullName evidence="1">Uncharacterized protein</fullName>
    </submittedName>
</protein>
<evidence type="ECO:0000313" key="2">
    <source>
        <dbReference type="Proteomes" id="UP000724584"/>
    </source>
</evidence>
<gene>
    <name evidence="1" type="ORF">F5144DRAFT_577981</name>
</gene>
<dbReference type="Proteomes" id="UP000724584">
    <property type="component" value="Unassembled WGS sequence"/>
</dbReference>
<reference evidence="1 2" key="1">
    <citation type="journal article" date="2021" name="Nat. Commun.">
        <title>Genetic determinants of endophytism in the Arabidopsis root mycobiome.</title>
        <authorList>
            <person name="Mesny F."/>
            <person name="Miyauchi S."/>
            <person name="Thiergart T."/>
            <person name="Pickel B."/>
            <person name="Atanasova L."/>
            <person name="Karlsson M."/>
            <person name="Huettel B."/>
            <person name="Barry K.W."/>
            <person name="Haridas S."/>
            <person name="Chen C."/>
            <person name="Bauer D."/>
            <person name="Andreopoulos W."/>
            <person name="Pangilinan J."/>
            <person name="LaButti K."/>
            <person name="Riley R."/>
            <person name="Lipzen A."/>
            <person name="Clum A."/>
            <person name="Drula E."/>
            <person name="Henrissat B."/>
            <person name="Kohler A."/>
            <person name="Grigoriev I.V."/>
            <person name="Martin F.M."/>
            <person name="Hacquard S."/>
        </authorList>
    </citation>
    <scope>NUCLEOTIDE SEQUENCE [LARGE SCALE GENOMIC DNA]</scope>
    <source>
        <strain evidence="1 2">MPI-SDFR-AT-0079</strain>
    </source>
</reference>
<evidence type="ECO:0000313" key="1">
    <source>
        <dbReference type="EMBL" id="KAH6628091.1"/>
    </source>
</evidence>
<name>A0ACB7P4G3_9PEZI</name>